<comment type="caution">
    <text evidence="2">The sequence shown here is derived from an EMBL/GenBank/DDBJ whole genome shotgun (WGS) entry which is preliminary data.</text>
</comment>
<dbReference type="AlphaFoldDB" id="A0AAN8VNK5"/>
<reference evidence="2 3" key="1">
    <citation type="submission" date="2023-12" db="EMBL/GenBank/DDBJ databases">
        <title>A high-quality genome assembly for Dillenia turbinata (Dilleniales).</title>
        <authorList>
            <person name="Chanderbali A."/>
        </authorList>
    </citation>
    <scope>NUCLEOTIDE SEQUENCE [LARGE SCALE GENOMIC DNA]</scope>
    <source>
        <strain evidence="2">LSX21</strain>
        <tissue evidence="2">Leaf</tissue>
    </source>
</reference>
<dbReference type="EMBL" id="JBAMMX010000006">
    <property type="protein sequence ID" value="KAK6937325.1"/>
    <property type="molecule type" value="Genomic_DNA"/>
</dbReference>
<evidence type="ECO:0000313" key="2">
    <source>
        <dbReference type="EMBL" id="KAK6937325.1"/>
    </source>
</evidence>
<sequence length="71" mass="7984">MASEKVSAEASETHSDDNQFRSERGPNSNQAGYPYMGRELAQRALFGSNLRRNGGRKTTHAEQVLFTTLYF</sequence>
<protein>
    <submittedName>
        <fullName evidence="2">Uncharacterized protein</fullName>
    </submittedName>
</protein>
<organism evidence="2 3">
    <name type="scientific">Dillenia turbinata</name>
    <dbReference type="NCBI Taxonomy" id="194707"/>
    <lineage>
        <taxon>Eukaryota</taxon>
        <taxon>Viridiplantae</taxon>
        <taxon>Streptophyta</taxon>
        <taxon>Embryophyta</taxon>
        <taxon>Tracheophyta</taxon>
        <taxon>Spermatophyta</taxon>
        <taxon>Magnoliopsida</taxon>
        <taxon>eudicotyledons</taxon>
        <taxon>Gunneridae</taxon>
        <taxon>Pentapetalae</taxon>
        <taxon>Dilleniales</taxon>
        <taxon>Dilleniaceae</taxon>
        <taxon>Dillenia</taxon>
    </lineage>
</organism>
<feature type="region of interest" description="Disordered" evidence="1">
    <location>
        <begin position="1"/>
        <end position="34"/>
    </location>
</feature>
<feature type="compositionally biased region" description="Basic and acidic residues" evidence="1">
    <location>
        <begin position="11"/>
        <end position="24"/>
    </location>
</feature>
<keyword evidence="3" id="KW-1185">Reference proteome</keyword>
<gene>
    <name evidence="2" type="ORF">RJ641_030833</name>
</gene>
<dbReference type="Proteomes" id="UP001370490">
    <property type="component" value="Unassembled WGS sequence"/>
</dbReference>
<proteinExistence type="predicted"/>
<evidence type="ECO:0000313" key="3">
    <source>
        <dbReference type="Proteomes" id="UP001370490"/>
    </source>
</evidence>
<name>A0AAN8VNK5_9MAGN</name>
<evidence type="ECO:0000256" key="1">
    <source>
        <dbReference type="SAM" id="MobiDB-lite"/>
    </source>
</evidence>
<accession>A0AAN8VNK5</accession>